<feature type="transmembrane region" description="Helical" evidence="9">
    <location>
        <begin position="150"/>
        <end position="173"/>
    </location>
</feature>
<dbReference type="OMA" id="FKKKMFW"/>
<comment type="caution">
    <text evidence="10">The sequence shown here is derived from an EMBL/GenBank/DDBJ whole genome shotgun (WGS) entry which is preliminary data.</text>
</comment>
<comment type="similarity">
    <text evidence="2 8">Belongs to the MIP/aquaporin (TC 1.A.8) family.</text>
</comment>
<evidence type="ECO:0000256" key="6">
    <source>
        <dbReference type="ARBA" id="ARBA00022989"/>
    </source>
</evidence>
<dbReference type="Proteomes" id="UP000186594">
    <property type="component" value="Unassembled WGS sequence"/>
</dbReference>
<evidence type="ECO:0000256" key="9">
    <source>
        <dbReference type="SAM" id="Phobius"/>
    </source>
</evidence>
<sequence>MISKTPGFRDLKMKNRKVLSRNIRLKVDFVAMLGELVGTALFMIFALGGTNVANANSPSGDTNNSQLLYISLSFGFSLAVNVWIFYRISGGLFNPAISLGLAIAGAITPLRAALLSISQILGGIIGAAIIEALLPGSLNVATGLGGGASITQGLFIEMFLTAELMLTIFMLAAEKHKATFLAPLVIGLSLFIAELVGVYYTGGSLNPARSFGPAVVARSFKGYHWIYWVGPYLGAILAAGFYKMLKVLEYETVMPGQDGDETGSNASKVSQVIKDRNQLVTENEV</sequence>
<evidence type="ECO:0000313" key="11">
    <source>
        <dbReference type="Proteomes" id="UP000186594"/>
    </source>
</evidence>
<dbReference type="InterPro" id="IPR000425">
    <property type="entry name" value="MIP"/>
</dbReference>
<evidence type="ECO:0000313" key="10">
    <source>
        <dbReference type="EMBL" id="OLL22259.1"/>
    </source>
</evidence>
<protein>
    <submittedName>
        <fullName evidence="10">Aquaporin-1</fullName>
    </submittedName>
</protein>
<keyword evidence="6 9" id="KW-1133">Transmembrane helix</keyword>
<dbReference type="InterPro" id="IPR023271">
    <property type="entry name" value="Aquaporin-like"/>
</dbReference>
<dbReference type="GO" id="GO:0005886">
    <property type="term" value="C:plasma membrane"/>
    <property type="evidence" value="ECO:0007669"/>
    <property type="project" value="TreeGrafter"/>
</dbReference>
<evidence type="ECO:0000256" key="4">
    <source>
        <dbReference type="ARBA" id="ARBA00022692"/>
    </source>
</evidence>
<comment type="subcellular location">
    <subcellularLocation>
        <location evidence="1">Membrane</location>
        <topology evidence="1">Multi-pass membrane protein</topology>
    </subcellularLocation>
</comment>
<feature type="transmembrane region" description="Helical" evidence="9">
    <location>
        <begin position="222"/>
        <end position="242"/>
    </location>
</feature>
<evidence type="ECO:0000256" key="2">
    <source>
        <dbReference type="ARBA" id="ARBA00006175"/>
    </source>
</evidence>
<dbReference type="Gene3D" id="1.20.1080.10">
    <property type="entry name" value="Glycerol uptake facilitator protein"/>
    <property type="match status" value="1"/>
</dbReference>
<dbReference type="STRING" id="1198029.A0A1U7LHY7"/>
<dbReference type="GO" id="GO:0015250">
    <property type="term" value="F:water channel activity"/>
    <property type="evidence" value="ECO:0007669"/>
    <property type="project" value="TreeGrafter"/>
</dbReference>
<keyword evidence="4 8" id="KW-0812">Transmembrane</keyword>
<reference evidence="10 11" key="1">
    <citation type="submission" date="2016-04" db="EMBL/GenBank/DDBJ databases">
        <title>Evolutionary innovation and constraint leading to complex multicellularity in the Ascomycota.</title>
        <authorList>
            <person name="Cisse O."/>
            <person name="Nguyen A."/>
            <person name="Hewitt D.A."/>
            <person name="Jedd G."/>
            <person name="Stajich J.E."/>
        </authorList>
    </citation>
    <scope>NUCLEOTIDE SEQUENCE [LARGE SCALE GENOMIC DNA]</scope>
    <source>
        <strain evidence="10 11">DAH-3</strain>
    </source>
</reference>
<dbReference type="PANTHER" id="PTHR19139:SF199">
    <property type="entry name" value="MIP17260P"/>
    <property type="match status" value="1"/>
</dbReference>
<keyword evidence="11" id="KW-1185">Reference proteome</keyword>
<accession>A0A1U7LHY7</accession>
<name>A0A1U7LHY7_NEOID</name>
<evidence type="ECO:0000256" key="7">
    <source>
        <dbReference type="ARBA" id="ARBA00023136"/>
    </source>
</evidence>
<proteinExistence type="inferred from homology"/>
<keyword evidence="3 8" id="KW-0813">Transport</keyword>
<dbReference type="SUPFAM" id="SSF81338">
    <property type="entry name" value="Aquaporin-like"/>
    <property type="match status" value="1"/>
</dbReference>
<evidence type="ECO:0000256" key="1">
    <source>
        <dbReference type="ARBA" id="ARBA00004141"/>
    </source>
</evidence>
<dbReference type="AlphaFoldDB" id="A0A1U7LHY7"/>
<evidence type="ECO:0000256" key="3">
    <source>
        <dbReference type="ARBA" id="ARBA00022448"/>
    </source>
</evidence>
<evidence type="ECO:0000256" key="8">
    <source>
        <dbReference type="RuleBase" id="RU000477"/>
    </source>
</evidence>
<feature type="transmembrane region" description="Helical" evidence="9">
    <location>
        <begin position="180"/>
        <end position="202"/>
    </location>
</feature>
<feature type="transmembrane region" description="Helical" evidence="9">
    <location>
        <begin position="27"/>
        <end position="47"/>
    </location>
</feature>
<dbReference type="PANTHER" id="PTHR19139">
    <property type="entry name" value="AQUAPORIN TRANSPORTER"/>
    <property type="match status" value="1"/>
</dbReference>
<dbReference type="PRINTS" id="PR00783">
    <property type="entry name" value="MINTRINSICP"/>
</dbReference>
<keyword evidence="7 9" id="KW-0472">Membrane</keyword>
<dbReference type="NCBIfam" id="TIGR00861">
    <property type="entry name" value="MIP"/>
    <property type="match status" value="1"/>
</dbReference>
<evidence type="ECO:0000256" key="5">
    <source>
        <dbReference type="ARBA" id="ARBA00022737"/>
    </source>
</evidence>
<dbReference type="InterPro" id="IPR034294">
    <property type="entry name" value="Aquaporin_transptr"/>
</dbReference>
<dbReference type="Pfam" id="PF00230">
    <property type="entry name" value="MIP"/>
    <property type="match status" value="1"/>
</dbReference>
<gene>
    <name evidence="10" type="ORF">NEOLI_002676</name>
</gene>
<dbReference type="OrthoDB" id="3222at2759"/>
<organism evidence="10 11">
    <name type="scientific">Neolecta irregularis (strain DAH-3)</name>
    <dbReference type="NCBI Taxonomy" id="1198029"/>
    <lineage>
        <taxon>Eukaryota</taxon>
        <taxon>Fungi</taxon>
        <taxon>Dikarya</taxon>
        <taxon>Ascomycota</taxon>
        <taxon>Taphrinomycotina</taxon>
        <taxon>Neolectales</taxon>
        <taxon>Neolectaceae</taxon>
        <taxon>Neolecta</taxon>
    </lineage>
</organism>
<keyword evidence="5" id="KW-0677">Repeat</keyword>
<dbReference type="FunFam" id="1.20.1080.10:FF:000014">
    <property type="entry name" value="Aquaporin 1"/>
    <property type="match status" value="1"/>
</dbReference>
<dbReference type="EMBL" id="LXFE01003564">
    <property type="protein sequence ID" value="OLL22259.1"/>
    <property type="molecule type" value="Genomic_DNA"/>
</dbReference>
<feature type="transmembrane region" description="Helical" evidence="9">
    <location>
        <begin position="98"/>
        <end position="130"/>
    </location>
</feature>